<evidence type="ECO:0000256" key="1">
    <source>
        <dbReference type="ARBA" id="ARBA00022491"/>
    </source>
</evidence>
<dbReference type="PROSITE" id="PS51161">
    <property type="entry name" value="ATP_CONE"/>
    <property type="match status" value="1"/>
</dbReference>
<dbReference type="PANTHER" id="PTHR30455">
    <property type="entry name" value="TRANSCRIPTIONAL REPRESSOR NRDR"/>
    <property type="match status" value="1"/>
</dbReference>
<organism evidence="10 11">
    <name type="scientific">Halorhabdus utahensis (strain DSM 12940 / JCM 11049 / AX-2)</name>
    <dbReference type="NCBI Taxonomy" id="519442"/>
    <lineage>
        <taxon>Archaea</taxon>
        <taxon>Methanobacteriati</taxon>
        <taxon>Methanobacteriota</taxon>
        <taxon>Stenosarchaea group</taxon>
        <taxon>Halobacteria</taxon>
        <taxon>Halobacteriales</taxon>
        <taxon>Haloarculaceae</taxon>
        <taxon>Halorhabdus</taxon>
    </lineage>
</organism>
<evidence type="ECO:0000256" key="6">
    <source>
        <dbReference type="ARBA" id="ARBA00023163"/>
    </source>
</evidence>
<dbReference type="GeneID" id="8384638"/>
<name>C7NVI2_HALUD</name>
<feature type="zinc finger region" evidence="7">
    <location>
        <begin position="3"/>
        <end position="34"/>
    </location>
</feature>
<dbReference type="RefSeq" id="WP_015790072.1">
    <property type="nucleotide sequence ID" value="NC_013158.1"/>
</dbReference>
<evidence type="ECO:0000256" key="5">
    <source>
        <dbReference type="ARBA" id="ARBA00023125"/>
    </source>
</evidence>
<evidence type="ECO:0000313" key="10">
    <source>
        <dbReference type="EMBL" id="ACV12505.1"/>
    </source>
</evidence>
<keyword evidence="4 7" id="KW-0805">Transcription regulation</keyword>
<dbReference type="GO" id="GO:0005524">
    <property type="term" value="F:ATP binding"/>
    <property type="evidence" value="ECO:0007669"/>
    <property type="project" value="UniProtKB-UniRule"/>
</dbReference>
<evidence type="ECO:0000256" key="3">
    <source>
        <dbReference type="ARBA" id="ARBA00022840"/>
    </source>
</evidence>
<feature type="domain" description="ATP-cone" evidence="9">
    <location>
        <begin position="49"/>
        <end position="139"/>
    </location>
</feature>
<keyword evidence="1 7" id="KW-0678">Repressor</keyword>
<reference evidence="10 11" key="1">
    <citation type="journal article" date="2009" name="Stand. Genomic Sci.">
        <title>Complete genome sequence of Halorhabdus utahensis type strain (AX-2).</title>
        <authorList>
            <person name="Anderson I."/>
            <person name="Tindall B.J."/>
            <person name="Pomrenke H."/>
            <person name="Goker M."/>
            <person name="Lapidus A."/>
            <person name="Nolan M."/>
            <person name="Copeland A."/>
            <person name="Glavina Del Rio T."/>
            <person name="Chen F."/>
            <person name="Tice H."/>
            <person name="Cheng J.F."/>
            <person name="Lucas S."/>
            <person name="Chertkov O."/>
            <person name="Bruce D."/>
            <person name="Brettin T."/>
            <person name="Detter J.C."/>
            <person name="Han C."/>
            <person name="Goodwin L."/>
            <person name="Land M."/>
            <person name="Hauser L."/>
            <person name="Chang Y.J."/>
            <person name="Jeffries C.D."/>
            <person name="Pitluck S."/>
            <person name="Pati A."/>
            <person name="Mavromatis K."/>
            <person name="Ivanova N."/>
            <person name="Ovchinnikova G."/>
            <person name="Chen A."/>
            <person name="Palaniappan K."/>
            <person name="Chain P."/>
            <person name="Rohde M."/>
            <person name="Bristow J."/>
            <person name="Eisen J.A."/>
            <person name="Markowitz V."/>
            <person name="Hugenholtz P."/>
            <person name="Kyrpides N.C."/>
            <person name="Klenk H.P."/>
        </authorList>
    </citation>
    <scope>NUCLEOTIDE SEQUENCE [LARGE SCALE GENOMIC DNA]</scope>
    <source>
        <strain evidence="11">DSM 12940 / JCM 11049 / AX-2</strain>
    </source>
</reference>
<feature type="region of interest" description="Disordered" evidence="8">
    <location>
        <begin position="1"/>
        <end position="24"/>
    </location>
</feature>
<gene>
    <name evidence="7" type="primary">nrdR</name>
    <name evidence="10" type="ordered locus">Huta_2339</name>
</gene>
<dbReference type="AlphaFoldDB" id="C7NVI2"/>
<dbReference type="STRING" id="519442.Huta_2339"/>
<keyword evidence="11" id="KW-1185">Reference proteome</keyword>
<dbReference type="KEGG" id="hut:Huta_2339"/>
<protein>
    <recommendedName>
        <fullName evidence="7">Transcriptional repressor NrdR</fullName>
    </recommendedName>
</protein>
<dbReference type="eggNOG" id="arCOG08098">
    <property type="taxonomic scope" value="Archaea"/>
</dbReference>
<comment type="cofactor">
    <cofactor evidence="7">
        <name>Zn(2+)</name>
        <dbReference type="ChEBI" id="CHEBI:29105"/>
    </cofactor>
    <text evidence="7">Binds 1 zinc ion.</text>
</comment>
<dbReference type="Pfam" id="PF22811">
    <property type="entry name" value="Zn_ribbon_NrdR"/>
    <property type="match status" value="1"/>
</dbReference>
<keyword evidence="5 7" id="KW-0238">DNA-binding</keyword>
<dbReference type="InterPro" id="IPR055173">
    <property type="entry name" value="NrdR-like_N"/>
</dbReference>
<accession>C7NVI2</accession>
<keyword evidence="3 7" id="KW-0067">ATP-binding</keyword>
<keyword evidence="2 7" id="KW-0547">Nucleotide-binding</keyword>
<dbReference type="HAMAP" id="MF_00440">
    <property type="entry name" value="NrdR"/>
    <property type="match status" value="1"/>
</dbReference>
<dbReference type="PANTHER" id="PTHR30455:SF2">
    <property type="entry name" value="TRANSCRIPTIONAL REPRESSOR NRDR"/>
    <property type="match status" value="1"/>
</dbReference>
<evidence type="ECO:0000313" key="11">
    <source>
        <dbReference type="Proteomes" id="UP000002071"/>
    </source>
</evidence>
<dbReference type="Proteomes" id="UP000002071">
    <property type="component" value="Chromosome"/>
</dbReference>
<dbReference type="GO" id="GO:0045892">
    <property type="term" value="P:negative regulation of DNA-templated transcription"/>
    <property type="evidence" value="ECO:0007669"/>
    <property type="project" value="UniProtKB-UniRule"/>
</dbReference>
<dbReference type="InterPro" id="IPR005144">
    <property type="entry name" value="ATP-cone_dom"/>
</dbReference>
<evidence type="ECO:0000259" key="9">
    <source>
        <dbReference type="PROSITE" id="PS51161"/>
    </source>
</evidence>
<dbReference type="InterPro" id="IPR003796">
    <property type="entry name" value="RNR_NrdR-like"/>
</dbReference>
<dbReference type="EMBL" id="CP001687">
    <property type="protein sequence ID" value="ACV12505.1"/>
    <property type="molecule type" value="Genomic_DNA"/>
</dbReference>
<comment type="similarity">
    <text evidence="7">Belongs to the NrdR family.</text>
</comment>
<evidence type="ECO:0000256" key="8">
    <source>
        <dbReference type="SAM" id="MobiDB-lite"/>
    </source>
</evidence>
<dbReference type="GO" id="GO:0008270">
    <property type="term" value="F:zinc ion binding"/>
    <property type="evidence" value="ECO:0007669"/>
    <property type="project" value="UniProtKB-UniRule"/>
</dbReference>
<evidence type="ECO:0000256" key="2">
    <source>
        <dbReference type="ARBA" id="ARBA00022741"/>
    </source>
</evidence>
<comment type="function">
    <text evidence="7">Negatively regulates transcription of bacterial ribonucleotide reductase nrd genes and operons by binding to NrdR-boxes.</text>
</comment>
<sequence>MDCPDCGNDRTHVLDTEPSADGTSIRRRRECQDCGFRFTTYERLEWESLQVKKRDGAIEPFDREKLRAGIERAVEKRPVDEQAVTAIVDAIHDALTEREGRIVTTTQIGDLVSEHLRERDQVAYLRFVSVYEAFADPEEFRRELDAVLDAETDPPDDSDT</sequence>
<evidence type="ECO:0000256" key="7">
    <source>
        <dbReference type="HAMAP-Rule" id="MF_00440"/>
    </source>
</evidence>
<dbReference type="Pfam" id="PF03477">
    <property type="entry name" value="ATP-cone"/>
    <property type="match status" value="1"/>
</dbReference>
<keyword evidence="6 7" id="KW-0804">Transcription</keyword>
<evidence type="ECO:0000256" key="4">
    <source>
        <dbReference type="ARBA" id="ARBA00023015"/>
    </source>
</evidence>
<dbReference type="GO" id="GO:0003677">
    <property type="term" value="F:DNA binding"/>
    <property type="evidence" value="ECO:0007669"/>
    <property type="project" value="UniProtKB-KW"/>
</dbReference>
<dbReference type="HOGENOM" id="CLU_108412_0_0_2"/>
<keyword evidence="7" id="KW-0863">Zinc-finger</keyword>
<dbReference type="NCBIfam" id="TIGR00244">
    <property type="entry name" value="transcriptional regulator NrdR"/>
    <property type="match status" value="1"/>
</dbReference>
<proteinExistence type="inferred from homology"/>
<dbReference type="OrthoDB" id="212442at2157"/>
<keyword evidence="7" id="KW-0862">Zinc</keyword>
<keyword evidence="7" id="KW-0479">Metal-binding</keyword>